<evidence type="ECO:0000313" key="1">
    <source>
        <dbReference type="EMBL" id="KAJ0018611.1"/>
    </source>
</evidence>
<comment type="caution">
    <text evidence="1">The sequence shown here is derived from an EMBL/GenBank/DDBJ whole genome shotgun (WGS) entry which is preliminary data.</text>
</comment>
<protein>
    <submittedName>
        <fullName evidence="1">Uncharacterized protein</fullName>
    </submittedName>
</protein>
<dbReference type="EMBL" id="CM047747">
    <property type="protein sequence ID" value="KAJ0018611.1"/>
    <property type="molecule type" value="Genomic_DNA"/>
</dbReference>
<organism evidence="1 2">
    <name type="scientific">Pistacia integerrima</name>
    <dbReference type="NCBI Taxonomy" id="434235"/>
    <lineage>
        <taxon>Eukaryota</taxon>
        <taxon>Viridiplantae</taxon>
        <taxon>Streptophyta</taxon>
        <taxon>Embryophyta</taxon>
        <taxon>Tracheophyta</taxon>
        <taxon>Spermatophyta</taxon>
        <taxon>Magnoliopsida</taxon>
        <taxon>eudicotyledons</taxon>
        <taxon>Gunneridae</taxon>
        <taxon>Pentapetalae</taxon>
        <taxon>rosids</taxon>
        <taxon>malvids</taxon>
        <taxon>Sapindales</taxon>
        <taxon>Anacardiaceae</taxon>
        <taxon>Pistacia</taxon>
    </lineage>
</organism>
<keyword evidence="2" id="KW-1185">Reference proteome</keyword>
<proteinExistence type="predicted"/>
<sequence>MARVLSFGAKSGEEAKVGDEEEEEEDEEEKREKIEKETQIIDSSLVWWQEIVAGMKFVSDKVVEMEKNPENGLNRSCAAAWSLLEFIGKVVPPRHQLDPAAAWFAGGSL</sequence>
<gene>
    <name evidence="1" type="ORF">Pint_12289</name>
</gene>
<dbReference type="Proteomes" id="UP001163603">
    <property type="component" value="Chromosome 12"/>
</dbReference>
<name>A0ACC0XMI5_9ROSI</name>
<reference evidence="2" key="1">
    <citation type="journal article" date="2023" name="G3 (Bethesda)">
        <title>Genome assembly and association tests identify interacting loci associated with vigor, precocity, and sex in interspecific pistachio rootstocks.</title>
        <authorList>
            <person name="Palmer W."/>
            <person name="Jacygrad E."/>
            <person name="Sagayaradj S."/>
            <person name="Cavanaugh K."/>
            <person name="Han R."/>
            <person name="Bertier L."/>
            <person name="Beede B."/>
            <person name="Kafkas S."/>
            <person name="Golino D."/>
            <person name="Preece J."/>
            <person name="Michelmore R."/>
        </authorList>
    </citation>
    <scope>NUCLEOTIDE SEQUENCE [LARGE SCALE GENOMIC DNA]</scope>
</reference>
<evidence type="ECO:0000313" key="2">
    <source>
        <dbReference type="Proteomes" id="UP001163603"/>
    </source>
</evidence>
<accession>A0ACC0XMI5</accession>